<gene>
    <name evidence="1" type="ORF">ABK905_10575</name>
</gene>
<evidence type="ECO:0000313" key="1">
    <source>
        <dbReference type="EMBL" id="XBS71334.1"/>
    </source>
</evidence>
<dbReference type="EMBL" id="CP157947">
    <property type="protein sequence ID" value="XBS71334.1"/>
    <property type="molecule type" value="Genomic_DNA"/>
</dbReference>
<sequence>MRRRTCGLWFIVPNGDSAYSYSLLWVQAMVYGRARQERLFSFAVVGAGHGLW</sequence>
<reference evidence="1" key="1">
    <citation type="submission" date="2024-06" db="EMBL/GenBank/DDBJ databases">
        <authorList>
            <person name="Coelho C."/>
            <person name="Bento M."/>
            <person name="Garcia E."/>
            <person name="Camelo A."/>
            <person name="Brandao I."/>
            <person name="Espirito Santo C."/>
            <person name="Trovao J."/>
            <person name="Verissimo A."/>
            <person name="Costa J."/>
            <person name="Tiago I."/>
        </authorList>
    </citation>
    <scope>NUCLEOTIDE SEQUENCE</scope>
    <source>
        <strain evidence="1">KWT182</strain>
    </source>
</reference>
<dbReference type="AlphaFoldDB" id="A0AAU7QDV6"/>
<organism evidence="1">
    <name type="scientific">Acerihabitans sp. KWT182</name>
    <dbReference type="NCBI Taxonomy" id="3157919"/>
    <lineage>
        <taxon>Bacteria</taxon>
        <taxon>Pseudomonadati</taxon>
        <taxon>Pseudomonadota</taxon>
        <taxon>Gammaproteobacteria</taxon>
        <taxon>Enterobacterales</taxon>
        <taxon>Pectobacteriaceae</taxon>
        <taxon>Acerihabitans</taxon>
    </lineage>
</organism>
<accession>A0AAU7QDV6</accession>
<name>A0AAU7QDV6_9GAMM</name>
<proteinExistence type="predicted"/>
<protein>
    <submittedName>
        <fullName evidence="1">Uncharacterized protein</fullName>
    </submittedName>
</protein>